<organism evidence="2">
    <name type="scientific">Escherichia coli</name>
    <dbReference type="NCBI Taxonomy" id="562"/>
    <lineage>
        <taxon>Bacteria</taxon>
        <taxon>Pseudomonadati</taxon>
        <taxon>Pseudomonadota</taxon>
        <taxon>Gammaproteobacteria</taxon>
        <taxon>Enterobacterales</taxon>
        <taxon>Enterobacteriaceae</taxon>
        <taxon>Escherichia</taxon>
    </lineage>
</organism>
<keyword evidence="1" id="KW-0472">Membrane</keyword>
<keyword evidence="2" id="KW-0614">Plasmid</keyword>
<geneLocation type="plasmid" evidence="2">
    <name>pHNFP671</name>
</geneLocation>
<dbReference type="AlphaFoldDB" id="A0A0C5PNZ6"/>
<name>A0A0C5PNZ6_ECOLX</name>
<feature type="transmembrane region" description="Helical" evidence="1">
    <location>
        <begin position="6"/>
        <end position="27"/>
    </location>
</feature>
<proteinExistence type="predicted"/>
<reference evidence="2" key="1">
    <citation type="submission" date="2014-12" db="EMBL/GenBank/DDBJ databases">
        <title>Detection a broad host range IncP plasmid carrying cfr gene from extended-spectrum cephalosporin-resistant Escherichia coli.</title>
        <authorList>
            <person name="Liu X.-Q."/>
            <person name="Liu J.-H."/>
            <person name="Zeng Z.-l."/>
        </authorList>
    </citation>
    <scope>NUCLEOTIDE SEQUENCE</scope>
    <source>
        <strain evidence="2">FP671</strain>
        <plasmid evidence="2">pHNFP671</plasmid>
    </source>
</reference>
<keyword evidence="1" id="KW-1133">Transmembrane helix</keyword>
<dbReference type="EMBL" id="KP324830">
    <property type="protein sequence ID" value="AJQ17252.1"/>
    <property type="molecule type" value="Genomic_DNA"/>
</dbReference>
<keyword evidence="1" id="KW-0812">Transmembrane</keyword>
<sequence length="33" mass="3662">MSTELIQNLPQIILALATLITAVARLVKEIKKK</sequence>
<evidence type="ECO:0000256" key="1">
    <source>
        <dbReference type="SAM" id="Phobius"/>
    </source>
</evidence>
<evidence type="ECO:0000313" key="2">
    <source>
        <dbReference type="EMBL" id="AJQ17252.1"/>
    </source>
</evidence>
<protein>
    <submittedName>
        <fullName evidence="2">Uncharacterized protein</fullName>
    </submittedName>
</protein>
<accession>A0A0C5PNZ6</accession>